<keyword evidence="1" id="KW-1133">Transmembrane helix</keyword>
<comment type="caution">
    <text evidence="2">The sequence shown here is derived from an EMBL/GenBank/DDBJ whole genome shotgun (WGS) entry which is preliminary data.</text>
</comment>
<sequence>MDELPSGHRVTVMWREAGGRSRIDSYETSYQAAAGEHLRLWADPAGVSDVAPRRHTRTVAEAVGAGLGAATAAGLPLLAAYLLVRYRYDRQRDRLWDAAWERLDAGRSH</sequence>
<feature type="transmembrane region" description="Helical" evidence="1">
    <location>
        <begin position="62"/>
        <end position="84"/>
    </location>
</feature>
<dbReference type="Proteomes" id="UP000462055">
    <property type="component" value="Unassembled WGS sequence"/>
</dbReference>
<reference evidence="2" key="1">
    <citation type="submission" date="2019-12" db="EMBL/GenBank/DDBJ databases">
        <title>Actinomadura physcomitrii sp. nov., a novel actinomycete isolated from moss [Physcomitrium sphaericum (Ludw) Fuernr].</title>
        <authorList>
            <person name="Zhuang X."/>
        </authorList>
    </citation>
    <scope>NUCLEOTIDE SEQUENCE [LARGE SCALE GENOMIC DNA]</scope>
    <source>
        <strain evidence="2">LD22</strain>
    </source>
</reference>
<name>A0A6I4MGC9_9ACTN</name>
<evidence type="ECO:0000256" key="1">
    <source>
        <dbReference type="SAM" id="Phobius"/>
    </source>
</evidence>
<proteinExistence type="predicted"/>
<dbReference type="EMBL" id="WBMS02000021">
    <property type="protein sequence ID" value="MWA03635.1"/>
    <property type="molecule type" value="Genomic_DNA"/>
</dbReference>
<accession>A0A6I4MGC9</accession>
<evidence type="ECO:0000313" key="2">
    <source>
        <dbReference type="EMBL" id="MWA03635.1"/>
    </source>
</evidence>
<gene>
    <name evidence="2" type="ORF">F8568_025280</name>
</gene>
<dbReference type="AlphaFoldDB" id="A0A6I4MGC9"/>
<keyword evidence="1" id="KW-0472">Membrane</keyword>
<organism evidence="2 3">
    <name type="scientific">Actinomadura physcomitrii</name>
    <dbReference type="NCBI Taxonomy" id="2650748"/>
    <lineage>
        <taxon>Bacteria</taxon>
        <taxon>Bacillati</taxon>
        <taxon>Actinomycetota</taxon>
        <taxon>Actinomycetes</taxon>
        <taxon>Streptosporangiales</taxon>
        <taxon>Thermomonosporaceae</taxon>
        <taxon>Actinomadura</taxon>
    </lineage>
</organism>
<protein>
    <submittedName>
        <fullName evidence="2">Uncharacterized protein</fullName>
    </submittedName>
</protein>
<keyword evidence="3" id="KW-1185">Reference proteome</keyword>
<dbReference type="RefSeq" id="WP_151596178.1">
    <property type="nucleotide sequence ID" value="NZ_WBMS02000021.1"/>
</dbReference>
<keyword evidence="1" id="KW-0812">Transmembrane</keyword>
<evidence type="ECO:0000313" key="3">
    <source>
        <dbReference type="Proteomes" id="UP000462055"/>
    </source>
</evidence>